<evidence type="ECO:0000259" key="5">
    <source>
        <dbReference type="Pfam" id="PF24827"/>
    </source>
</evidence>
<name>A0ABY5XYC2_RHISU</name>
<dbReference type="SUPFAM" id="SSF53187">
    <property type="entry name" value="Zn-dependent exopeptidases"/>
    <property type="match status" value="1"/>
</dbReference>
<evidence type="ECO:0000313" key="6">
    <source>
        <dbReference type="EMBL" id="UWU19510.1"/>
    </source>
</evidence>
<keyword evidence="4" id="KW-0862">Zinc</keyword>
<dbReference type="CDD" id="cd18174">
    <property type="entry name" value="M14_ASTE_ASPA_like"/>
    <property type="match status" value="1"/>
</dbReference>
<dbReference type="PANTHER" id="PTHR37326">
    <property type="entry name" value="BLL3975 PROTEIN"/>
    <property type="match status" value="1"/>
</dbReference>
<dbReference type="RefSeq" id="WP_027513391.1">
    <property type="nucleotide sequence ID" value="NZ_CP104146.1"/>
</dbReference>
<comment type="cofactor">
    <cofactor evidence="1">
        <name>Zn(2+)</name>
        <dbReference type="ChEBI" id="CHEBI:29105"/>
    </cofactor>
</comment>
<keyword evidence="3" id="KW-0378">Hydrolase</keyword>
<feature type="domain" description="Succinylglutamate desuccinylase/Aspartoacylase catalytic" evidence="5">
    <location>
        <begin position="44"/>
        <end position="233"/>
    </location>
</feature>
<dbReference type="PANTHER" id="PTHR37326:SF1">
    <property type="entry name" value="BLL3975 PROTEIN"/>
    <property type="match status" value="1"/>
</dbReference>
<geneLocation type="plasmid" evidence="6 7">
    <name>pWSM1592_3</name>
</geneLocation>
<evidence type="ECO:0000256" key="4">
    <source>
        <dbReference type="ARBA" id="ARBA00022833"/>
    </source>
</evidence>
<keyword evidence="2" id="KW-0479">Metal-binding</keyword>
<dbReference type="InterPro" id="IPR043795">
    <property type="entry name" value="N-alpha-Ac-DABA-like"/>
</dbReference>
<evidence type="ECO:0000256" key="1">
    <source>
        <dbReference type="ARBA" id="ARBA00001947"/>
    </source>
</evidence>
<reference evidence="6" key="1">
    <citation type="submission" date="2022-09" db="EMBL/GenBank/DDBJ databases">
        <title>Australian commercial rhizobial inoculants.</title>
        <authorList>
            <person name="Kohlmeier M.G."/>
            <person name="O'Hara G.W."/>
            <person name="Colombi E."/>
            <person name="Ramsay J.P."/>
            <person name="Terpolilli J."/>
        </authorList>
    </citation>
    <scope>NUCLEOTIDE SEQUENCE</scope>
    <source>
        <strain evidence="6">WSM1592</strain>
        <plasmid evidence="6">pWSM1592_3</plasmid>
    </source>
</reference>
<accession>A0ABY5XYC2</accession>
<protein>
    <submittedName>
        <fullName evidence="6">M14 family metallopeptidase</fullName>
    </submittedName>
</protein>
<dbReference type="PIRSF" id="PIRSF039012">
    <property type="entry name" value="ASP"/>
    <property type="match status" value="1"/>
</dbReference>
<organism evidence="6 7">
    <name type="scientific">Rhizobium sullae</name>
    <name type="common">Rhizobium hedysari</name>
    <dbReference type="NCBI Taxonomy" id="50338"/>
    <lineage>
        <taxon>Bacteria</taxon>
        <taxon>Pseudomonadati</taxon>
        <taxon>Pseudomonadota</taxon>
        <taxon>Alphaproteobacteria</taxon>
        <taxon>Hyphomicrobiales</taxon>
        <taxon>Rhizobiaceae</taxon>
        <taxon>Rhizobium/Agrobacterium group</taxon>
        <taxon>Rhizobium</taxon>
    </lineage>
</organism>
<evidence type="ECO:0000256" key="2">
    <source>
        <dbReference type="ARBA" id="ARBA00022723"/>
    </source>
</evidence>
<sequence>MQLSASKDSCLIGQPGICRGHLTFDNPRLAGYTWPICEIRGIEPGPKLCVSAGVHVNEVAGIEAAVRLQKLFEPSKMKGTVSIIPLINQPALFRYTEYVCPLDDKNINYTFPGKSDGSFSEALSYAIMNEWCADADCYIDMHGGDLRERVSKFTIYQRTSNPQLDETSRQMAECFDAEFVMGLPPELMTKPGRPPTGFAKHNRVALMSEAGSNGLLEEDAIAFHVDGVLNIARKLGILDTSISTFRNARILCDNYLWVKSPVSGEYHAAVEPGQRIEKNQKLGTVRNFFGEHLAEITAPAAGFLLWHMTHPSIPEGSPILAVAVEAKSA</sequence>
<keyword evidence="7" id="KW-1185">Reference proteome</keyword>
<dbReference type="Gene3D" id="3.40.630.10">
    <property type="entry name" value="Zn peptidases"/>
    <property type="match status" value="1"/>
</dbReference>
<evidence type="ECO:0000256" key="3">
    <source>
        <dbReference type="ARBA" id="ARBA00022801"/>
    </source>
</evidence>
<evidence type="ECO:0000313" key="7">
    <source>
        <dbReference type="Proteomes" id="UP001060123"/>
    </source>
</evidence>
<gene>
    <name evidence="6" type="ORF">N2599_37460</name>
</gene>
<dbReference type="Proteomes" id="UP001060123">
    <property type="component" value="Plasmid pWSM1592_3"/>
</dbReference>
<proteinExistence type="predicted"/>
<dbReference type="InterPro" id="IPR053138">
    <property type="entry name" value="N-alpha-Ac-DABA_deacetylase"/>
</dbReference>
<dbReference type="InterPro" id="IPR055438">
    <property type="entry name" value="AstE_AspA_cat"/>
</dbReference>
<dbReference type="EMBL" id="CP104146">
    <property type="protein sequence ID" value="UWU19510.1"/>
    <property type="molecule type" value="Genomic_DNA"/>
</dbReference>
<keyword evidence="6" id="KW-0614">Plasmid</keyword>
<dbReference type="Pfam" id="PF24827">
    <property type="entry name" value="AstE_AspA_cat"/>
    <property type="match status" value="1"/>
</dbReference>